<dbReference type="InterPro" id="IPR050076">
    <property type="entry name" value="ArchSynthase1/Queuine_TRR"/>
</dbReference>
<dbReference type="NCBIfam" id="TIGR00449">
    <property type="entry name" value="tgt_general"/>
    <property type="match status" value="1"/>
</dbReference>
<dbReference type="SUPFAM" id="SSF51713">
    <property type="entry name" value="tRNA-guanine transglycosylase"/>
    <property type="match status" value="1"/>
</dbReference>
<dbReference type="Proteomes" id="UP000177685">
    <property type="component" value="Unassembled WGS sequence"/>
</dbReference>
<feature type="domain" description="tRNA-guanine(15) transglycosylase-like" evidence="4">
    <location>
        <begin position="1"/>
        <end position="363"/>
    </location>
</feature>
<evidence type="ECO:0000256" key="3">
    <source>
        <dbReference type="ARBA" id="ARBA00022694"/>
    </source>
</evidence>
<dbReference type="EMBL" id="MHCD01000028">
    <property type="protein sequence ID" value="OGY13756.1"/>
    <property type="molecule type" value="Genomic_DNA"/>
</dbReference>
<accession>A0A1G1VEQ1</accession>
<name>A0A1G1VEQ1_9BACT</name>
<keyword evidence="1" id="KW-0328">Glycosyltransferase</keyword>
<feature type="non-terminal residue" evidence="5">
    <location>
        <position position="1"/>
    </location>
</feature>
<dbReference type="InterPro" id="IPR004803">
    <property type="entry name" value="TGT"/>
</dbReference>
<dbReference type="PANTHER" id="PTHR46499">
    <property type="entry name" value="QUEUINE TRNA-RIBOSYLTRANSFERASE"/>
    <property type="match status" value="1"/>
</dbReference>
<keyword evidence="3" id="KW-0819">tRNA processing</keyword>
<comment type="caution">
    <text evidence="5">The sequence shown here is derived from an EMBL/GenBank/DDBJ whole genome shotgun (WGS) entry which is preliminary data.</text>
</comment>
<dbReference type="Gene3D" id="3.20.20.105">
    <property type="entry name" value="Queuine tRNA-ribosyltransferase-like"/>
    <property type="match status" value="1"/>
</dbReference>
<evidence type="ECO:0000313" key="6">
    <source>
        <dbReference type="Proteomes" id="UP000177685"/>
    </source>
</evidence>
<reference evidence="5 6" key="1">
    <citation type="journal article" date="2016" name="Nat. Commun.">
        <title>Thousands of microbial genomes shed light on interconnected biogeochemical processes in an aquifer system.</title>
        <authorList>
            <person name="Anantharaman K."/>
            <person name="Brown C.T."/>
            <person name="Hug L.A."/>
            <person name="Sharon I."/>
            <person name="Castelle C.J."/>
            <person name="Probst A.J."/>
            <person name="Thomas B.C."/>
            <person name="Singh A."/>
            <person name="Wilkins M.J."/>
            <person name="Karaoz U."/>
            <person name="Brodie E.L."/>
            <person name="Williams K.H."/>
            <person name="Hubbard S.S."/>
            <person name="Banfield J.F."/>
        </authorList>
    </citation>
    <scope>NUCLEOTIDE SEQUENCE [LARGE SCALE GENOMIC DNA]</scope>
</reference>
<evidence type="ECO:0000259" key="4">
    <source>
        <dbReference type="Pfam" id="PF01702"/>
    </source>
</evidence>
<dbReference type="PANTHER" id="PTHR46499:SF1">
    <property type="entry name" value="QUEUINE TRNA-RIBOSYLTRANSFERASE"/>
    <property type="match status" value="1"/>
</dbReference>
<dbReference type="GO" id="GO:0005737">
    <property type="term" value="C:cytoplasm"/>
    <property type="evidence" value="ECO:0007669"/>
    <property type="project" value="TreeGrafter"/>
</dbReference>
<protein>
    <recommendedName>
        <fullName evidence="4">tRNA-guanine(15) transglycosylase-like domain-containing protein</fullName>
    </recommendedName>
</protein>
<dbReference type="GO" id="GO:0008479">
    <property type="term" value="F:tRNA-guanosine(34) queuine transglycosylase activity"/>
    <property type="evidence" value="ECO:0007669"/>
    <property type="project" value="InterPro"/>
</dbReference>
<dbReference type="Pfam" id="PF01702">
    <property type="entry name" value="TGT"/>
    <property type="match status" value="1"/>
</dbReference>
<proteinExistence type="predicted"/>
<evidence type="ECO:0000256" key="1">
    <source>
        <dbReference type="ARBA" id="ARBA00022676"/>
    </source>
</evidence>
<evidence type="ECO:0000313" key="5">
    <source>
        <dbReference type="EMBL" id="OGY13756.1"/>
    </source>
</evidence>
<dbReference type="InterPro" id="IPR036511">
    <property type="entry name" value="TGT-like_sf"/>
</dbReference>
<sequence>VATTATVKALDTKDIIECKSQVVLANTYHLLLRPGLEVLEQFGGFAPFMKWEGPTITDSGGYQVSFMRSDPPSPDGFGGVTTNVVKITDEGATFRSYVDGSKQLITPERSMEIQSVLNADIIMAFDQPLGKDYTEEKIKEAFKRTLLWEERSFHAWQDIQSKRKRQSKSYQALYGIVQGGTNKDLRRQSLEFILKTGFPGVAIGGETIGADPKITAESLDTIADLWPQDKPVHALGLGGGPEGIFEALSRGVDTFDNTSVTRIARSGLLYIYPEDGGTKENKFRLDVSKSKFKSKKESWSQTCRCYTCQNYSAAYLHHLLVARELSGFRLASIHNVHFMNELMIRIRTAIKNGDFEAMRREWAGAF</sequence>
<keyword evidence="2" id="KW-0808">Transferase</keyword>
<dbReference type="GO" id="GO:0002099">
    <property type="term" value="P:tRNA wobble guanine modification"/>
    <property type="evidence" value="ECO:0007669"/>
    <property type="project" value="TreeGrafter"/>
</dbReference>
<evidence type="ECO:0000256" key="2">
    <source>
        <dbReference type="ARBA" id="ARBA00022679"/>
    </source>
</evidence>
<dbReference type="InterPro" id="IPR002616">
    <property type="entry name" value="tRNA_ribo_trans-like"/>
</dbReference>
<dbReference type="AlphaFoldDB" id="A0A1G1VEQ1"/>
<gene>
    <name evidence="5" type="ORF">A3A58_03625</name>
</gene>
<organism evidence="5 6">
    <name type="scientific">Candidatus Blackburnbacteria bacterium RIFCSPLOWO2_01_FULL_41_27</name>
    <dbReference type="NCBI Taxonomy" id="1797520"/>
    <lineage>
        <taxon>Bacteria</taxon>
        <taxon>Candidatus Blackburniibacteriota</taxon>
    </lineage>
</organism>
<dbReference type="NCBIfam" id="TIGR00430">
    <property type="entry name" value="Q_tRNA_tgt"/>
    <property type="match status" value="1"/>
</dbReference>